<evidence type="ECO:0000313" key="8">
    <source>
        <dbReference type="EMBL" id="EXC23171.1"/>
    </source>
</evidence>
<evidence type="ECO:0000256" key="1">
    <source>
        <dbReference type="ARBA" id="ARBA00001946"/>
    </source>
</evidence>
<dbReference type="GO" id="GO:0010333">
    <property type="term" value="F:terpene synthase activity"/>
    <property type="evidence" value="ECO:0007669"/>
    <property type="project" value="InterPro"/>
</dbReference>
<dbReference type="InterPro" id="IPR008930">
    <property type="entry name" value="Terpenoid_cyclase/PrenylTrfase"/>
</dbReference>
<dbReference type="Pfam" id="PF01397">
    <property type="entry name" value="Terpene_synth"/>
    <property type="match status" value="1"/>
</dbReference>
<accession>W9SDA0</accession>
<keyword evidence="4" id="KW-0456">Lyase</keyword>
<dbReference type="KEGG" id="mnt:21401277"/>
<keyword evidence="5" id="KW-0175">Coiled coil</keyword>
<feature type="coiled-coil region" evidence="5">
    <location>
        <begin position="76"/>
        <end position="103"/>
    </location>
</feature>
<dbReference type="Pfam" id="PF03936">
    <property type="entry name" value="Terpene_synth_C"/>
    <property type="match status" value="1"/>
</dbReference>
<dbReference type="AlphaFoldDB" id="W9SDA0"/>
<protein>
    <submittedName>
        <fullName evidence="8">Isoprene synthase</fullName>
    </submittedName>
</protein>
<name>W9SDA0_9ROSA</name>
<dbReference type="FunFam" id="1.10.600.10:FF:000007">
    <property type="entry name" value="Isoprene synthase, chloroplastic"/>
    <property type="match status" value="1"/>
</dbReference>
<evidence type="ECO:0000256" key="3">
    <source>
        <dbReference type="ARBA" id="ARBA00022842"/>
    </source>
</evidence>
<dbReference type="Proteomes" id="UP000030645">
    <property type="component" value="Unassembled WGS sequence"/>
</dbReference>
<dbReference type="SMR" id="W9SDA0"/>
<dbReference type="InterPro" id="IPR034741">
    <property type="entry name" value="Terpene_cyclase-like_1_C"/>
</dbReference>
<dbReference type="GO" id="GO:0016102">
    <property type="term" value="P:diterpenoid biosynthetic process"/>
    <property type="evidence" value="ECO:0007669"/>
    <property type="project" value="InterPro"/>
</dbReference>
<evidence type="ECO:0000313" key="9">
    <source>
        <dbReference type="Proteomes" id="UP000030645"/>
    </source>
</evidence>
<dbReference type="SFLD" id="SFLDG01019">
    <property type="entry name" value="Terpene_Cyclase_Like_1_C_Termi"/>
    <property type="match status" value="1"/>
</dbReference>
<keyword evidence="9" id="KW-1185">Reference proteome</keyword>
<dbReference type="InterPro" id="IPR005630">
    <property type="entry name" value="Terpene_synthase_metal-bd"/>
</dbReference>
<gene>
    <name evidence="8" type="ORF">L484_018302</name>
</gene>
<evidence type="ECO:0000259" key="7">
    <source>
        <dbReference type="Pfam" id="PF03936"/>
    </source>
</evidence>
<dbReference type="STRING" id="981085.W9SDA0"/>
<dbReference type="eggNOG" id="ENOG502QUH3">
    <property type="taxonomic scope" value="Eukaryota"/>
</dbReference>
<evidence type="ECO:0000256" key="4">
    <source>
        <dbReference type="ARBA" id="ARBA00023239"/>
    </source>
</evidence>
<reference evidence="9" key="1">
    <citation type="submission" date="2013-01" db="EMBL/GenBank/DDBJ databases">
        <title>Draft Genome Sequence of a Mulberry Tree, Morus notabilis C.K. Schneid.</title>
        <authorList>
            <person name="He N."/>
            <person name="Zhao S."/>
        </authorList>
    </citation>
    <scope>NUCLEOTIDE SEQUENCE</scope>
</reference>
<dbReference type="SFLD" id="SFLDG01014">
    <property type="entry name" value="Terpene_Cyclase_Like_1_N-term"/>
    <property type="match status" value="1"/>
</dbReference>
<dbReference type="InterPro" id="IPR044814">
    <property type="entry name" value="Terpene_cyclase_plant_C1"/>
</dbReference>
<feature type="domain" description="Terpene synthase metal-binding" evidence="7">
    <location>
        <begin position="302"/>
        <end position="540"/>
    </location>
</feature>
<dbReference type="SUPFAM" id="SSF48239">
    <property type="entry name" value="Terpenoid cyclases/Protein prenyltransferases"/>
    <property type="match status" value="1"/>
</dbReference>
<proteinExistence type="predicted"/>
<dbReference type="EMBL" id="KE345991">
    <property type="protein sequence ID" value="EXC23171.1"/>
    <property type="molecule type" value="Genomic_DNA"/>
</dbReference>
<sequence length="598" mass="68895">MATELLCMSPGCLFTHKVSTLQSARRPHHGIVTSTTSSRTSQLVIRSSTRQSSGLTADRQTANYQPSSWSYDFLQSLEATYHVETYEEKVEKLEKEVRLMINEENASFVASLELIDEIQRLGLGYRFEEDIRKALDRISSLEGFNSGIEKSLHASALSFRLLRQHGFNNVTQDIFKNFKDHNGSFKESLFKDVKGVLSLYEASHLAFPGEDLLDEARKFTRKHLNDLIRSGNLSKDVAEEISHALEIPLHQRMQRLEARRYIEAYDKRSDANRILLEFAKWDFNMVQSTLKNDLKDLSRWWKDMGLTNKLSFARDRLMESFFWAVGMAFEPQYSNLHKELTKVVAFITVIDDVYDVYGTVEELELFTDAVERWDVKAVQNLPDYMRICFLALYNTVNDLVYDTLKEHGVYILPYLTKAWADMCKAFLQEKKWTQNKETPSFEEYLENGWMSSSGGLLLVNAYLLMIQNITNQGLESLENYHDLLRWPSVIFRLVNDLATSTAELERGETNNSISRIMSDRGLSEEYARQDIRNLIEETWTKMNKDATSDDSPFAKPFVETAINLARIAQCQYQHGDGHGNPDAGSKNRVLSLIIYPIQ</sequence>
<dbReference type="PANTHER" id="PTHR31225">
    <property type="entry name" value="OS04G0344100 PROTEIN-RELATED"/>
    <property type="match status" value="1"/>
</dbReference>
<comment type="cofactor">
    <cofactor evidence="1">
        <name>Mg(2+)</name>
        <dbReference type="ChEBI" id="CHEBI:18420"/>
    </cofactor>
</comment>
<dbReference type="PANTHER" id="PTHR31225:SF252">
    <property type="entry name" value="TERPENE SYNTHASE 12-RELATED"/>
    <property type="match status" value="1"/>
</dbReference>
<dbReference type="SUPFAM" id="SSF48576">
    <property type="entry name" value="Terpenoid synthases"/>
    <property type="match status" value="1"/>
</dbReference>
<dbReference type="InterPro" id="IPR036965">
    <property type="entry name" value="Terpene_synth_N_sf"/>
</dbReference>
<dbReference type="FunFam" id="1.50.10.130:FF:000001">
    <property type="entry name" value="Isoprene synthase, chloroplastic"/>
    <property type="match status" value="1"/>
</dbReference>
<dbReference type="CDD" id="cd00684">
    <property type="entry name" value="Terpene_cyclase_plant_C1"/>
    <property type="match status" value="1"/>
</dbReference>
<dbReference type="Gene3D" id="1.50.10.130">
    <property type="entry name" value="Terpene synthase, N-terminal domain"/>
    <property type="match status" value="1"/>
</dbReference>
<dbReference type="InterPro" id="IPR008949">
    <property type="entry name" value="Isoprenoid_synthase_dom_sf"/>
</dbReference>
<dbReference type="GO" id="GO:0000287">
    <property type="term" value="F:magnesium ion binding"/>
    <property type="evidence" value="ECO:0007669"/>
    <property type="project" value="InterPro"/>
</dbReference>
<keyword evidence="3" id="KW-0460">Magnesium</keyword>
<evidence type="ECO:0000256" key="2">
    <source>
        <dbReference type="ARBA" id="ARBA00022723"/>
    </source>
</evidence>
<dbReference type="Gene3D" id="1.10.600.10">
    <property type="entry name" value="Farnesyl Diphosphate Synthase"/>
    <property type="match status" value="1"/>
</dbReference>
<dbReference type="SFLD" id="SFLDS00005">
    <property type="entry name" value="Isoprenoid_Synthase_Type_I"/>
    <property type="match status" value="1"/>
</dbReference>
<feature type="domain" description="Terpene synthase N-terminal" evidence="6">
    <location>
        <begin position="69"/>
        <end position="245"/>
    </location>
</feature>
<organism evidence="8 9">
    <name type="scientific">Morus notabilis</name>
    <dbReference type="NCBI Taxonomy" id="981085"/>
    <lineage>
        <taxon>Eukaryota</taxon>
        <taxon>Viridiplantae</taxon>
        <taxon>Streptophyta</taxon>
        <taxon>Embryophyta</taxon>
        <taxon>Tracheophyta</taxon>
        <taxon>Spermatophyta</taxon>
        <taxon>Magnoliopsida</taxon>
        <taxon>eudicotyledons</taxon>
        <taxon>Gunneridae</taxon>
        <taxon>Pentapetalae</taxon>
        <taxon>rosids</taxon>
        <taxon>fabids</taxon>
        <taxon>Rosales</taxon>
        <taxon>Moraceae</taxon>
        <taxon>Moreae</taxon>
        <taxon>Morus</taxon>
    </lineage>
</organism>
<dbReference type="OrthoDB" id="1153897at2759"/>
<dbReference type="InterPro" id="IPR001906">
    <property type="entry name" value="Terpene_synth_N"/>
</dbReference>
<dbReference type="InterPro" id="IPR050148">
    <property type="entry name" value="Terpene_synthase-like"/>
</dbReference>
<keyword evidence="2" id="KW-0479">Metal-binding</keyword>
<evidence type="ECO:0000259" key="6">
    <source>
        <dbReference type="Pfam" id="PF01397"/>
    </source>
</evidence>
<evidence type="ECO:0000256" key="5">
    <source>
        <dbReference type="SAM" id="Coils"/>
    </source>
</evidence>